<proteinExistence type="predicted"/>
<protein>
    <submittedName>
        <fullName evidence="2">Uncharacterized protein</fullName>
    </submittedName>
</protein>
<gene>
    <name evidence="2" type="ORF">LYPA_23C017920</name>
</gene>
<dbReference type="EMBL" id="CAAGRJ010033570">
    <property type="protein sequence ID" value="VFV43257.1"/>
    <property type="molecule type" value="Genomic_DNA"/>
</dbReference>
<dbReference type="Proteomes" id="UP000386466">
    <property type="component" value="Unassembled WGS sequence"/>
</dbReference>
<name>A0A485PEP8_LYNPA</name>
<sequence>MALAKKGVQNKNGRSAINEVVTTEYNNIHKRIHGFQEVCPSDTQRDPEICHEGDGNSKSVH</sequence>
<accession>A0A485PEP8</accession>
<reference evidence="2 3" key="1">
    <citation type="submission" date="2019-01" db="EMBL/GenBank/DDBJ databases">
        <authorList>
            <person name="Alioto T."/>
            <person name="Alioto T."/>
        </authorList>
    </citation>
    <scope>NUCLEOTIDE SEQUENCE [LARGE SCALE GENOMIC DNA]</scope>
</reference>
<feature type="region of interest" description="Disordered" evidence="1">
    <location>
        <begin position="38"/>
        <end position="61"/>
    </location>
</feature>
<evidence type="ECO:0000313" key="2">
    <source>
        <dbReference type="EMBL" id="VFV43257.1"/>
    </source>
</evidence>
<evidence type="ECO:0000313" key="3">
    <source>
        <dbReference type="Proteomes" id="UP000386466"/>
    </source>
</evidence>
<keyword evidence="3" id="KW-1185">Reference proteome</keyword>
<evidence type="ECO:0000256" key="1">
    <source>
        <dbReference type="SAM" id="MobiDB-lite"/>
    </source>
</evidence>
<organism evidence="2 3">
    <name type="scientific">Lynx pardinus</name>
    <name type="common">Iberian lynx</name>
    <name type="synonym">Felis pardina</name>
    <dbReference type="NCBI Taxonomy" id="191816"/>
    <lineage>
        <taxon>Eukaryota</taxon>
        <taxon>Metazoa</taxon>
        <taxon>Chordata</taxon>
        <taxon>Craniata</taxon>
        <taxon>Vertebrata</taxon>
        <taxon>Euteleostomi</taxon>
        <taxon>Mammalia</taxon>
        <taxon>Eutheria</taxon>
        <taxon>Laurasiatheria</taxon>
        <taxon>Carnivora</taxon>
        <taxon>Feliformia</taxon>
        <taxon>Felidae</taxon>
        <taxon>Felinae</taxon>
        <taxon>Lynx</taxon>
    </lineage>
</organism>
<feature type="compositionally biased region" description="Basic and acidic residues" evidence="1">
    <location>
        <begin position="43"/>
        <end position="55"/>
    </location>
</feature>
<dbReference type="AlphaFoldDB" id="A0A485PEP8"/>